<feature type="domain" description="Integrase core" evidence="1">
    <location>
        <begin position="230"/>
        <end position="376"/>
    </location>
</feature>
<accession>A0ABQ8L8H8</accession>
<organism evidence="2 3">
    <name type="scientific">Labeo rohita</name>
    <name type="common">Indian major carp</name>
    <name type="synonym">Cyprinus rohita</name>
    <dbReference type="NCBI Taxonomy" id="84645"/>
    <lineage>
        <taxon>Eukaryota</taxon>
        <taxon>Metazoa</taxon>
        <taxon>Chordata</taxon>
        <taxon>Craniata</taxon>
        <taxon>Vertebrata</taxon>
        <taxon>Euteleostomi</taxon>
        <taxon>Actinopterygii</taxon>
        <taxon>Neopterygii</taxon>
        <taxon>Teleostei</taxon>
        <taxon>Ostariophysi</taxon>
        <taxon>Cypriniformes</taxon>
        <taxon>Cyprinidae</taxon>
        <taxon>Labeoninae</taxon>
        <taxon>Labeonini</taxon>
        <taxon>Labeo</taxon>
    </lineage>
</organism>
<evidence type="ECO:0000259" key="1">
    <source>
        <dbReference type="Pfam" id="PF24764"/>
    </source>
</evidence>
<evidence type="ECO:0000313" key="2">
    <source>
        <dbReference type="EMBL" id="KAI2646501.1"/>
    </source>
</evidence>
<comment type="caution">
    <text evidence="2">The sequence shown here is derived from an EMBL/GenBank/DDBJ whole genome shotgun (WGS) entry which is preliminary data.</text>
</comment>
<evidence type="ECO:0000313" key="3">
    <source>
        <dbReference type="Proteomes" id="UP000830375"/>
    </source>
</evidence>
<dbReference type="Proteomes" id="UP000830375">
    <property type="component" value="Unassembled WGS sequence"/>
</dbReference>
<protein>
    <submittedName>
        <fullName evidence="2">Replicase polyprotein 1ab</fullName>
    </submittedName>
</protein>
<gene>
    <name evidence="2" type="ORF">H4Q32_024928</name>
</gene>
<keyword evidence="3" id="KW-1185">Reference proteome</keyword>
<reference evidence="2 3" key="1">
    <citation type="submission" date="2022-01" db="EMBL/GenBank/DDBJ databases">
        <title>A high-quality chromosome-level genome assembly of rohu carp, Labeo rohita.</title>
        <authorList>
            <person name="Arick M.A. II"/>
            <person name="Hsu C.-Y."/>
            <person name="Magbanua Z."/>
            <person name="Pechanova O."/>
            <person name="Grover C."/>
            <person name="Miller E."/>
            <person name="Thrash A."/>
            <person name="Ezzel L."/>
            <person name="Alam S."/>
            <person name="Benzie J."/>
            <person name="Hamilton M."/>
            <person name="Karsi A."/>
            <person name="Lawrence M.L."/>
            <person name="Peterson D.G."/>
        </authorList>
    </citation>
    <scope>NUCLEOTIDE SEQUENCE [LARGE SCALE GENOMIC DNA]</scope>
    <source>
        <strain evidence="3">BAU-BD-2019</strain>
        <tissue evidence="2">Blood</tissue>
    </source>
</reference>
<dbReference type="EMBL" id="JACTAM010001258">
    <property type="protein sequence ID" value="KAI2646501.1"/>
    <property type="molecule type" value="Genomic_DNA"/>
</dbReference>
<name>A0ABQ8L8H8_LABRO</name>
<dbReference type="PANTHER" id="PTHR46791">
    <property type="entry name" value="EXPRESSED PROTEIN"/>
    <property type="match status" value="1"/>
</dbReference>
<dbReference type="Pfam" id="PF24764">
    <property type="entry name" value="rva_4"/>
    <property type="match status" value="1"/>
</dbReference>
<sequence length="467" mass="53978">MDTATVSFWSSNIVPSKKNRTTFPCTNGKKRLAFLSGSGQHYGYRTVCQTLHQKHNLTVRRQDVMLMMADLDPAGIELRSRRFVRRVYHCLGQNLVWHVDDFDKLKPYGLVAASMITHTNVPMNLESYESFFTLTEEAENGKMAAIHCSLRSTHTDDLTGDLSQMYDSSITNQRTESWWSYFRKQMHSPHSHAISRLQYWMNLLNDLKGRQLFNGSHKQITRRRFTRRTYHSMGPNYMWHADGYDKLKPFSLAISGCIDGFSCKVLWLECGPTNNNPTVIAHFFMSCVRNLGVIPMRLRTDCGTENGIMAAIQCTLCHHHSDYYSCASGHMYGSSRNNQCIKSWWSIFRKGRSQFWMKLFADLREAGYLNRSHEHQIRRSRTTACPGGVPNELYYLPHRFGSRDCGFQIEQAELDALPEASLSMTPCGDPNMQEYLDFAMEHNQLQKPENWESASELYMKLKEMAQL</sequence>
<dbReference type="PANTHER" id="PTHR46791:SF12">
    <property type="match status" value="1"/>
</dbReference>
<proteinExistence type="predicted"/>
<dbReference type="InterPro" id="IPR058913">
    <property type="entry name" value="Integrase_dom_put"/>
</dbReference>